<sequence length="106" mass="11834">MKYLISITIIFKQLLYIFTHVSKSSVDGLIPLSCLTPISSRPSCVRGALLLVAGRQNQCSLANFKVVYNLIKASNFCHKLLLSMILILHLIKYFLPKNTALGLNIL</sequence>
<proteinExistence type="predicted"/>
<gene>
    <name evidence="1" type="ORF">HINF_LOCUS36738</name>
    <name evidence="2" type="ORF">HINF_LOCUS41123</name>
</gene>
<reference evidence="2 3" key="2">
    <citation type="submission" date="2024-07" db="EMBL/GenBank/DDBJ databases">
        <authorList>
            <person name="Akdeniz Z."/>
        </authorList>
    </citation>
    <scope>NUCLEOTIDE SEQUENCE [LARGE SCALE GENOMIC DNA]</scope>
</reference>
<dbReference type="AlphaFoldDB" id="A0AA86UTA9"/>
<evidence type="ECO:0000313" key="2">
    <source>
        <dbReference type="EMBL" id="CAL6045535.1"/>
    </source>
</evidence>
<dbReference type="EMBL" id="CATOUU010000793">
    <property type="protein sequence ID" value="CAI9949093.1"/>
    <property type="molecule type" value="Genomic_DNA"/>
</dbReference>
<protein>
    <submittedName>
        <fullName evidence="2">Hypothetical_protein</fullName>
    </submittedName>
</protein>
<accession>A0AA86UTA9</accession>
<comment type="caution">
    <text evidence="1">The sequence shown here is derived from an EMBL/GenBank/DDBJ whole genome shotgun (WGS) entry which is preliminary data.</text>
</comment>
<evidence type="ECO:0000313" key="3">
    <source>
        <dbReference type="Proteomes" id="UP001642409"/>
    </source>
</evidence>
<name>A0AA86UTA9_9EUKA</name>
<keyword evidence="3" id="KW-1185">Reference proteome</keyword>
<evidence type="ECO:0000313" key="1">
    <source>
        <dbReference type="EMBL" id="CAI9949093.1"/>
    </source>
</evidence>
<organism evidence="1">
    <name type="scientific">Hexamita inflata</name>
    <dbReference type="NCBI Taxonomy" id="28002"/>
    <lineage>
        <taxon>Eukaryota</taxon>
        <taxon>Metamonada</taxon>
        <taxon>Diplomonadida</taxon>
        <taxon>Hexamitidae</taxon>
        <taxon>Hexamitinae</taxon>
        <taxon>Hexamita</taxon>
    </lineage>
</organism>
<dbReference type="EMBL" id="CAXDID020000164">
    <property type="protein sequence ID" value="CAL6045535.1"/>
    <property type="molecule type" value="Genomic_DNA"/>
</dbReference>
<dbReference type="Proteomes" id="UP001642409">
    <property type="component" value="Unassembled WGS sequence"/>
</dbReference>
<reference evidence="1" key="1">
    <citation type="submission" date="2023-06" db="EMBL/GenBank/DDBJ databases">
        <authorList>
            <person name="Kurt Z."/>
        </authorList>
    </citation>
    <scope>NUCLEOTIDE SEQUENCE</scope>
</reference>